<name>A0A9X8UI48_9FIRM</name>
<dbReference type="InterPro" id="IPR008964">
    <property type="entry name" value="Invasin/intimin_cell_adhesion"/>
</dbReference>
<evidence type="ECO:0000259" key="3">
    <source>
        <dbReference type="SMART" id="SM00635"/>
    </source>
</evidence>
<reference evidence="4 5" key="1">
    <citation type="submission" date="2019-03" db="EMBL/GenBank/DDBJ databases">
        <title>Genomic Encyclopedia of Type Strains, Phase IV (KMG-IV): sequencing the most valuable type-strain genomes for metagenomic binning, comparative biology and taxonomic classification.</title>
        <authorList>
            <person name="Goeker M."/>
        </authorList>
    </citation>
    <scope>NUCLEOTIDE SEQUENCE [LARGE SCALE GENOMIC DNA]</scope>
    <source>
        <strain evidence="4 5">DSM 100433</strain>
    </source>
</reference>
<dbReference type="SUPFAM" id="SSF49373">
    <property type="entry name" value="Invasin/intimin cell-adhesion fragments"/>
    <property type="match status" value="2"/>
</dbReference>
<dbReference type="SMART" id="SM00635">
    <property type="entry name" value="BID_2"/>
    <property type="match status" value="5"/>
</dbReference>
<gene>
    <name evidence="4" type="ORF">EDD78_11340</name>
</gene>
<evidence type="ECO:0000313" key="4">
    <source>
        <dbReference type="EMBL" id="TCL41566.1"/>
    </source>
</evidence>
<feature type="domain" description="BIG2" evidence="3">
    <location>
        <begin position="145"/>
        <end position="225"/>
    </location>
</feature>
<feature type="domain" description="BIG2" evidence="3">
    <location>
        <begin position="240"/>
        <end position="327"/>
    </location>
</feature>
<evidence type="ECO:0000313" key="5">
    <source>
        <dbReference type="Proteomes" id="UP000294682"/>
    </source>
</evidence>
<feature type="region of interest" description="Disordered" evidence="1">
    <location>
        <begin position="95"/>
        <end position="116"/>
    </location>
</feature>
<dbReference type="InterPro" id="IPR003343">
    <property type="entry name" value="Big_2"/>
</dbReference>
<organism evidence="4 5">
    <name type="scientific">Harryflintia acetispora</name>
    <dbReference type="NCBI Taxonomy" id="1849041"/>
    <lineage>
        <taxon>Bacteria</taxon>
        <taxon>Bacillati</taxon>
        <taxon>Bacillota</taxon>
        <taxon>Clostridia</taxon>
        <taxon>Eubacteriales</taxon>
        <taxon>Oscillospiraceae</taxon>
        <taxon>Harryflintia</taxon>
    </lineage>
</organism>
<feature type="signal peptide" evidence="2">
    <location>
        <begin position="1"/>
        <end position="28"/>
    </location>
</feature>
<evidence type="ECO:0000256" key="2">
    <source>
        <dbReference type="SAM" id="SignalP"/>
    </source>
</evidence>
<feature type="region of interest" description="Disordered" evidence="1">
    <location>
        <begin position="378"/>
        <end position="398"/>
    </location>
</feature>
<comment type="caution">
    <text evidence="4">The sequence shown here is derived from an EMBL/GenBank/DDBJ whole genome shotgun (WGS) entry which is preliminary data.</text>
</comment>
<proteinExistence type="predicted"/>
<feature type="domain" description="BIG2" evidence="3">
    <location>
        <begin position="528"/>
        <end position="612"/>
    </location>
</feature>
<keyword evidence="5" id="KW-1185">Reference proteome</keyword>
<feature type="domain" description="BIG2" evidence="3">
    <location>
        <begin position="440"/>
        <end position="522"/>
    </location>
</feature>
<dbReference type="EMBL" id="SLUK01000013">
    <property type="protein sequence ID" value="TCL41566.1"/>
    <property type="molecule type" value="Genomic_DNA"/>
</dbReference>
<keyword evidence="2" id="KW-0732">Signal</keyword>
<dbReference type="RefSeq" id="WP_132085171.1">
    <property type="nucleotide sequence ID" value="NZ_SLUK01000013.1"/>
</dbReference>
<accession>A0A9X8UI48</accession>
<feature type="domain" description="BIG2" evidence="3">
    <location>
        <begin position="364"/>
        <end position="435"/>
    </location>
</feature>
<evidence type="ECO:0000256" key="1">
    <source>
        <dbReference type="SAM" id="MobiDB-lite"/>
    </source>
</evidence>
<dbReference type="Proteomes" id="UP000294682">
    <property type="component" value="Unassembled WGS sequence"/>
</dbReference>
<protein>
    <submittedName>
        <fullName evidence="4">Ig-like protein group 2</fullName>
    </submittedName>
</protein>
<dbReference type="Pfam" id="PF02368">
    <property type="entry name" value="Big_2"/>
    <property type="match status" value="2"/>
</dbReference>
<dbReference type="AlphaFoldDB" id="A0A9X8UI48"/>
<sequence length="798" mass="79981">MKELVSRRAVCLSLALSLTLGLCLPAGATLGESGGERVPQGAAPRNTPAAALALARGAAASAGPEKIFIPLSSGDSQIASFLVTAKTGDEPPIAGSYDPAKGRAEIPLVPPPQRDTDYEITVTSVSDQPGLRAPATKTVRHTYPAVKSIALSGPAALRAGEGATVGAALSPHQDYVSPVRWASSNEAVLSIIPGANDRSVTISALKGGTATVTASIYEGADTVTGSMSVTVVPAGGGGSEGSAFWVTPESYTLFTSGTADETAFTVAALFSPGDEATPVSWSTDKTGIVELQEVPGQPNQKRVVAKAPGRAAITAATAGGLLSDSCVVTVYQIGDGSGSGEDITVKPPDDPADGSYQYIVNGRLVLYTNGTPNSANLSGSISVTPSPPSPPQPAWASGNPGVAAVDQNGNVRAVAAGETTVTATLAGKTGSIPVTVYTIANGSLSITGAKNLVHDGSPASAALSAVYSGLPSGARPLTSWQSSNNGVLSLSPAAGGSTTAAAQGKGTATVTASGGGQSATANISVGQAVTGITVSAATATVKAGETTTVSASIQPANADNRTINWTSSNPAVATVSPGSSGSGAAVTITGVAVGTATITATAAGNAGLSKTIPVKVQSNAPVDDSGNSMEEGKTITWGGKSWWVIHDHGEDFGGNTGSVVLLANFSGAAVTGWYNGARSFYDSLPLTAEQKAKISPHKTVGTGYGMAWAPSAKEVYGSNGDYAVDEKELPTLTQFSYFAKNGVTVNNCSLVREVYGGDSLLRNDAGRGYYAMVNASGSLGRGVTTISRPIRYCLILNP</sequence>
<dbReference type="Gene3D" id="2.60.40.1080">
    <property type="match status" value="5"/>
</dbReference>
<feature type="chain" id="PRO_5040867382" evidence="2">
    <location>
        <begin position="29"/>
        <end position="798"/>
    </location>
</feature>